<dbReference type="RefSeq" id="WP_182842744.1">
    <property type="nucleotide sequence ID" value="NZ_BAAALP010000002.1"/>
</dbReference>
<protein>
    <submittedName>
        <fullName evidence="3">Isochorismate hydrolase</fullName>
    </submittedName>
</protein>
<evidence type="ECO:0000256" key="1">
    <source>
        <dbReference type="SAM" id="MobiDB-lite"/>
    </source>
</evidence>
<keyword evidence="3" id="KW-0378">Hydrolase</keyword>
<name>A0A7W3LLG1_ACTNM</name>
<keyword evidence="2" id="KW-0472">Membrane</keyword>
<dbReference type="AlphaFoldDB" id="A0A7W3LLG1"/>
<dbReference type="EMBL" id="JACJIA010000002">
    <property type="protein sequence ID" value="MBA8950304.1"/>
    <property type="molecule type" value="Genomic_DNA"/>
</dbReference>
<dbReference type="GO" id="GO:0016787">
    <property type="term" value="F:hydrolase activity"/>
    <property type="evidence" value="ECO:0007669"/>
    <property type="project" value="UniProtKB-KW"/>
</dbReference>
<evidence type="ECO:0000313" key="4">
    <source>
        <dbReference type="Proteomes" id="UP000572680"/>
    </source>
</evidence>
<sequence length="57" mass="5931">MSQIPNDPAGTTQQFENFARQTPQQPVKTSGVNMGLVIGVVAVVAVVAVAAIAFMMV</sequence>
<reference evidence="3 4" key="1">
    <citation type="submission" date="2020-08" db="EMBL/GenBank/DDBJ databases">
        <title>Genomic Encyclopedia of Type Strains, Phase IV (KMG-IV): sequencing the most valuable type-strain genomes for metagenomic binning, comparative biology and taxonomic classification.</title>
        <authorList>
            <person name="Goeker M."/>
        </authorList>
    </citation>
    <scope>NUCLEOTIDE SEQUENCE [LARGE SCALE GENOMIC DNA]</scope>
    <source>
        <strain evidence="3 4">DSM 44197</strain>
    </source>
</reference>
<feature type="transmembrane region" description="Helical" evidence="2">
    <location>
        <begin position="36"/>
        <end position="56"/>
    </location>
</feature>
<organism evidence="3 4">
    <name type="scientific">Actinomadura namibiensis</name>
    <dbReference type="NCBI Taxonomy" id="182080"/>
    <lineage>
        <taxon>Bacteria</taxon>
        <taxon>Bacillati</taxon>
        <taxon>Actinomycetota</taxon>
        <taxon>Actinomycetes</taxon>
        <taxon>Streptosporangiales</taxon>
        <taxon>Thermomonosporaceae</taxon>
        <taxon>Actinomadura</taxon>
    </lineage>
</organism>
<proteinExistence type="predicted"/>
<keyword evidence="2" id="KW-1133">Transmembrane helix</keyword>
<accession>A0A7W3LLG1</accession>
<keyword evidence="2" id="KW-0812">Transmembrane</keyword>
<dbReference type="Proteomes" id="UP000572680">
    <property type="component" value="Unassembled WGS sequence"/>
</dbReference>
<gene>
    <name evidence="3" type="ORF">HNR61_001917</name>
</gene>
<evidence type="ECO:0000313" key="3">
    <source>
        <dbReference type="EMBL" id="MBA8950304.1"/>
    </source>
</evidence>
<evidence type="ECO:0000256" key="2">
    <source>
        <dbReference type="SAM" id="Phobius"/>
    </source>
</evidence>
<comment type="caution">
    <text evidence="3">The sequence shown here is derived from an EMBL/GenBank/DDBJ whole genome shotgun (WGS) entry which is preliminary data.</text>
</comment>
<feature type="region of interest" description="Disordered" evidence="1">
    <location>
        <begin position="1"/>
        <end position="26"/>
    </location>
</feature>
<keyword evidence="4" id="KW-1185">Reference proteome</keyword>